<feature type="non-terminal residue" evidence="9">
    <location>
        <position position="1"/>
    </location>
</feature>
<name>A0A381S2X0_9ZZZZ</name>
<gene>
    <name evidence="9" type="ORF">METZ01_LOCUS50648</name>
</gene>
<keyword evidence="4" id="KW-0653">Protein transport</keyword>
<dbReference type="GO" id="GO:0016020">
    <property type="term" value="C:membrane"/>
    <property type="evidence" value="ECO:0007669"/>
    <property type="project" value="UniProtKB-SubCell"/>
</dbReference>
<dbReference type="GO" id="GO:0009306">
    <property type="term" value="P:protein secretion"/>
    <property type="evidence" value="ECO:0007669"/>
    <property type="project" value="InterPro"/>
</dbReference>
<evidence type="ECO:0000256" key="2">
    <source>
        <dbReference type="ARBA" id="ARBA00022448"/>
    </source>
</evidence>
<evidence type="ECO:0000256" key="7">
    <source>
        <dbReference type="ARBA" id="ARBA00023136"/>
    </source>
</evidence>
<dbReference type="InterPro" id="IPR005807">
    <property type="entry name" value="SecE_bac"/>
</dbReference>
<keyword evidence="7 8" id="KW-0472">Membrane</keyword>
<dbReference type="GO" id="GO:0006886">
    <property type="term" value="P:intracellular protein transport"/>
    <property type="evidence" value="ECO:0007669"/>
    <property type="project" value="InterPro"/>
</dbReference>
<dbReference type="EMBL" id="UINC01002542">
    <property type="protein sequence ID" value="SUZ97794.1"/>
    <property type="molecule type" value="Genomic_DNA"/>
</dbReference>
<dbReference type="NCBIfam" id="TIGR00964">
    <property type="entry name" value="secE_bact"/>
    <property type="match status" value="1"/>
</dbReference>
<keyword evidence="6" id="KW-0811">Translocation</keyword>
<evidence type="ECO:0000313" key="9">
    <source>
        <dbReference type="EMBL" id="SUZ97794.1"/>
    </source>
</evidence>
<evidence type="ECO:0000256" key="4">
    <source>
        <dbReference type="ARBA" id="ARBA00022927"/>
    </source>
</evidence>
<dbReference type="InterPro" id="IPR001901">
    <property type="entry name" value="Translocase_SecE/Sec61-g"/>
</dbReference>
<feature type="transmembrane region" description="Helical" evidence="8">
    <location>
        <begin position="43"/>
        <end position="61"/>
    </location>
</feature>
<evidence type="ECO:0000256" key="3">
    <source>
        <dbReference type="ARBA" id="ARBA00022692"/>
    </source>
</evidence>
<evidence type="ECO:0000256" key="8">
    <source>
        <dbReference type="SAM" id="Phobius"/>
    </source>
</evidence>
<keyword evidence="2" id="KW-0813">Transport</keyword>
<accession>A0A381S2X0</accession>
<dbReference type="Pfam" id="PF00584">
    <property type="entry name" value="SecE"/>
    <property type="match status" value="1"/>
</dbReference>
<dbReference type="HAMAP" id="MF_00422">
    <property type="entry name" value="SecE"/>
    <property type="match status" value="1"/>
</dbReference>
<protein>
    <recommendedName>
        <fullName evidence="10">Preprotein translocase subunit SecE</fullName>
    </recommendedName>
</protein>
<dbReference type="AlphaFoldDB" id="A0A381S2X0"/>
<evidence type="ECO:0000256" key="1">
    <source>
        <dbReference type="ARBA" id="ARBA00004370"/>
    </source>
</evidence>
<keyword evidence="5 8" id="KW-1133">Transmembrane helix</keyword>
<comment type="subcellular location">
    <subcellularLocation>
        <location evidence="1">Membrane</location>
    </subcellularLocation>
</comment>
<proteinExistence type="inferred from homology"/>
<dbReference type="GO" id="GO:0006605">
    <property type="term" value="P:protein targeting"/>
    <property type="evidence" value="ECO:0007669"/>
    <property type="project" value="InterPro"/>
</dbReference>
<dbReference type="GO" id="GO:0008320">
    <property type="term" value="F:protein transmembrane transporter activity"/>
    <property type="evidence" value="ECO:0007669"/>
    <property type="project" value="InterPro"/>
</dbReference>
<evidence type="ECO:0000256" key="5">
    <source>
        <dbReference type="ARBA" id="ARBA00022989"/>
    </source>
</evidence>
<evidence type="ECO:0008006" key="10">
    <source>
        <dbReference type="Google" id="ProtNLM"/>
    </source>
</evidence>
<dbReference type="InterPro" id="IPR038379">
    <property type="entry name" value="SecE_sf"/>
</dbReference>
<evidence type="ECO:0000256" key="6">
    <source>
        <dbReference type="ARBA" id="ARBA00023010"/>
    </source>
</evidence>
<sequence>VSGVRVSQPVRNLKMNIVSYIKESFSELKEHVSWTPVNELSRLTVVVLVFSIIFALLIWIADTILSRFVKIYFEFIN</sequence>
<organism evidence="9">
    <name type="scientific">marine metagenome</name>
    <dbReference type="NCBI Taxonomy" id="408172"/>
    <lineage>
        <taxon>unclassified sequences</taxon>
        <taxon>metagenomes</taxon>
        <taxon>ecological metagenomes</taxon>
    </lineage>
</organism>
<keyword evidence="3 8" id="KW-0812">Transmembrane</keyword>
<reference evidence="9" key="1">
    <citation type="submission" date="2018-05" db="EMBL/GenBank/DDBJ databases">
        <authorList>
            <person name="Lanie J.A."/>
            <person name="Ng W.-L."/>
            <person name="Kazmierczak K.M."/>
            <person name="Andrzejewski T.M."/>
            <person name="Davidsen T.M."/>
            <person name="Wayne K.J."/>
            <person name="Tettelin H."/>
            <person name="Glass J.I."/>
            <person name="Rusch D."/>
            <person name="Podicherti R."/>
            <person name="Tsui H.-C.T."/>
            <person name="Winkler M.E."/>
        </authorList>
    </citation>
    <scope>NUCLEOTIDE SEQUENCE</scope>
</reference>
<dbReference type="Gene3D" id="1.20.5.1030">
    <property type="entry name" value="Preprotein translocase secy subunit"/>
    <property type="match status" value="1"/>
</dbReference>